<reference evidence="1 2" key="1">
    <citation type="submission" date="2024-09" db="EMBL/GenBank/DDBJ databases">
        <title>Chromosome-scale assembly of Riccia fluitans.</title>
        <authorList>
            <person name="Paukszto L."/>
            <person name="Sawicki J."/>
            <person name="Karawczyk K."/>
            <person name="Piernik-Szablinska J."/>
            <person name="Szczecinska M."/>
            <person name="Mazdziarz M."/>
        </authorList>
    </citation>
    <scope>NUCLEOTIDE SEQUENCE [LARGE SCALE GENOMIC DNA]</scope>
    <source>
        <strain evidence="1">Rf_01</strain>
        <tissue evidence="1">Aerial parts of the thallus</tissue>
    </source>
</reference>
<name>A0ABD1ZHD5_9MARC</name>
<evidence type="ECO:0000313" key="1">
    <source>
        <dbReference type="EMBL" id="KAL2650852.1"/>
    </source>
</evidence>
<comment type="caution">
    <text evidence="1">The sequence shown here is derived from an EMBL/GenBank/DDBJ whole genome shotgun (WGS) entry which is preliminary data.</text>
</comment>
<proteinExistence type="predicted"/>
<organism evidence="1 2">
    <name type="scientific">Riccia fluitans</name>
    <dbReference type="NCBI Taxonomy" id="41844"/>
    <lineage>
        <taxon>Eukaryota</taxon>
        <taxon>Viridiplantae</taxon>
        <taxon>Streptophyta</taxon>
        <taxon>Embryophyta</taxon>
        <taxon>Marchantiophyta</taxon>
        <taxon>Marchantiopsida</taxon>
        <taxon>Marchantiidae</taxon>
        <taxon>Marchantiales</taxon>
        <taxon>Ricciaceae</taxon>
        <taxon>Riccia</taxon>
    </lineage>
</organism>
<evidence type="ECO:0000313" key="2">
    <source>
        <dbReference type="Proteomes" id="UP001605036"/>
    </source>
</evidence>
<gene>
    <name evidence="1" type="ORF">R1flu_018980</name>
</gene>
<sequence>MTFVPTFRTTGAFAFDSAPSTSTYILDVVTTATKVVPTMDMMRILQQLATMITQQPIGEAQSTKALQQIVQKMGRFIGHEVSQYLHECRGTMELFYVFETELVASFGLASEPKLRDRVHVIAHHYMTELGAWRQFERAMREEYLEEDYDRITRRIFLGWVETQPSCTLGLSNLKREFERRYSHLPLQERLTLDSRRTKLFLRAADDVSTDRLCFMLSDRTIEGGITFDWLRVEEAVSILSRQRRAVGVHYVALAVQPRGVEHQLQFPPRVVSQVHLMAPPVPTVVPMLVQQLGIVPATALRVQRQRPIEVRYGIVNYQNGILHLVATSELLMTRWGHGGMKSLVPARATVVVAIALAPNAAPPLPKANVFVGQVVLACSSGTSTTSSQVSIEELHRGAESIRRAIGWNDLVKVNTIHAFLDKKKHVSFQLCGGMSLEN</sequence>
<dbReference type="AlphaFoldDB" id="A0ABD1ZHD5"/>
<keyword evidence="2" id="KW-1185">Reference proteome</keyword>
<accession>A0ABD1ZHD5</accession>
<dbReference type="EMBL" id="JBHFFA010000001">
    <property type="protein sequence ID" value="KAL2650852.1"/>
    <property type="molecule type" value="Genomic_DNA"/>
</dbReference>
<protein>
    <submittedName>
        <fullName evidence="1">Uncharacterized protein</fullName>
    </submittedName>
</protein>
<dbReference type="Proteomes" id="UP001605036">
    <property type="component" value="Unassembled WGS sequence"/>
</dbReference>